<keyword evidence="2" id="KW-1185">Reference proteome</keyword>
<dbReference type="EMBL" id="BAABME010012679">
    <property type="protein sequence ID" value="GAA0185405.1"/>
    <property type="molecule type" value="Genomic_DNA"/>
</dbReference>
<name>A0AAV3RXZ6_LITER</name>
<protein>
    <submittedName>
        <fullName evidence="1">Uncharacterized protein</fullName>
    </submittedName>
</protein>
<evidence type="ECO:0000313" key="1">
    <source>
        <dbReference type="EMBL" id="GAA0185405.1"/>
    </source>
</evidence>
<dbReference type="Proteomes" id="UP001454036">
    <property type="component" value="Unassembled WGS sequence"/>
</dbReference>
<comment type="caution">
    <text evidence="1">The sequence shown here is derived from an EMBL/GenBank/DDBJ whole genome shotgun (WGS) entry which is preliminary data.</text>
</comment>
<reference evidence="1 2" key="1">
    <citation type="submission" date="2024-01" db="EMBL/GenBank/DDBJ databases">
        <title>The complete chloroplast genome sequence of Lithospermum erythrorhizon: insights into the phylogenetic relationship among Boraginaceae species and the maternal lineages of purple gromwells.</title>
        <authorList>
            <person name="Okada T."/>
            <person name="Watanabe K."/>
        </authorList>
    </citation>
    <scope>NUCLEOTIDE SEQUENCE [LARGE SCALE GENOMIC DNA]</scope>
</reference>
<evidence type="ECO:0000313" key="2">
    <source>
        <dbReference type="Proteomes" id="UP001454036"/>
    </source>
</evidence>
<dbReference type="AlphaFoldDB" id="A0AAV3RXZ6"/>
<sequence length="191" mass="21617">MVGLQFYFYDPEHQVASRSAAVPRLRTQTIAGLVKVMDASPYSHFLKSLSTLDDLERYCIFPKSDSTLNQRVYNKPVSLDVAGVWIEDDYAPSRKLGSVTYESIQNMVGAIRFIIIMLAMTPYSIFLCSRRGSPGGMVIYQPWGQFCYQVLQPNLPVPTWHFPRNLVRLLTSYQMRLQGIPNLGNVTGRGS</sequence>
<gene>
    <name evidence="1" type="ORF">LIER_32693</name>
</gene>
<accession>A0AAV3RXZ6</accession>
<proteinExistence type="predicted"/>
<organism evidence="1 2">
    <name type="scientific">Lithospermum erythrorhizon</name>
    <name type="common">Purple gromwell</name>
    <name type="synonym">Lithospermum officinale var. erythrorhizon</name>
    <dbReference type="NCBI Taxonomy" id="34254"/>
    <lineage>
        <taxon>Eukaryota</taxon>
        <taxon>Viridiplantae</taxon>
        <taxon>Streptophyta</taxon>
        <taxon>Embryophyta</taxon>
        <taxon>Tracheophyta</taxon>
        <taxon>Spermatophyta</taxon>
        <taxon>Magnoliopsida</taxon>
        <taxon>eudicotyledons</taxon>
        <taxon>Gunneridae</taxon>
        <taxon>Pentapetalae</taxon>
        <taxon>asterids</taxon>
        <taxon>lamiids</taxon>
        <taxon>Boraginales</taxon>
        <taxon>Boraginaceae</taxon>
        <taxon>Boraginoideae</taxon>
        <taxon>Lithospermeae</taxon>
        <taxon>Lithospermum</taxon>
    </lineage>
</organism>